<evidence type="ECO:0000313" key="1">
    <source>
        <dbReference type="EMBL" id="ATL70741.1"/>
    </source>
</evidence>
<proteinExistence type="predicted"/>
<accession>A0A291RT21</accession>
<dbReference type="InterPro" id="IPR013324">
    <property type="entry name" value="RNA_pol_sigma_r3/r4-like"/>
</dbReference>
<sequence length="171" mass="19282">MANDNLPALTIEIVEQLKGEGMSQAEIARLYGVTRQAITDVKRRSGGYSTTPREDALKHFPWKVPGSRAVPMAMQKPYRNMRDHAEYMVTNGEGMSAEKLKRLRGFYRKLHSENVVLEFDPNIPPSPGIGIGGFAYRARTPEDGDLIIRVNEHTTLTEEGRRIWTFPAVEP</sequence>
<evidence type="ECO:0000313" key="2">
    <source>
        <dbReference type="Proteomes" id="UP000221961"/>
    </source>
</evidence>
<dbReference type="SUPFAM" id="SSF88659">
    <property type="entry name" value="Sigma3 and sigma4 domains of RNA polymerase sigma factors"/>
    <property type="match status" value="1"/>
</dbReference>
<dbReference type="EMBL" id="CP023778">
    <property type="protein sequence ID" value="ATL70741.1"/>
    <property type="molecule type" value="Genomic_DNA"/>
</dbReference>
<evidence type="ECO:0008006" key="3">
    <source>
        <dbReference type="Google" id="ProtNLM"/>
    </source>
</evidence>
<dbReference type="AlphaFoldDB" id="A0A291RT21"/>
<dbReference type="KEGG" id="ntp:CRH09_35740"/>
<gene>
    <name evidence="1" type="ORF">CRH09_35740</name>
</gene>
<dbReference type="RefSeq" id="WP_098697686.1">
    <property type="nucleotide sequence ID" value="NZ_CP023778.1"/>
</dbReference>
<protein>
    <recommendedName>
        <fullName evidence="3">HTH cro/C1-type domain-containing protein</fullName>
    </recommendedName>
</protein>
<name>A0A291RT21_9NOCA</name>
<dbReference type="GeneID" id="88363839"/>
<reference evidence="1 2" key="1">
    <citation type="submission" date="2017-10" db="EMBL/GenBank/DDBJ databases">
        <title>Comparative genomics between pathogenic Norcardia.</title>
        <authorList>
            <person name="Zeng L."/>
        </authorList>
    </citation>
    <scope>NUCLEOTIDE SEQUENCE [LARGE SCALE GENOMIC DNA]</scope>
    <source>
        <strain evidence="1 2">NC_YFY_NT001</strain>
    </source>
</reference>
<organism evidence="1 2">
    <name type="scientific">Nocardia terpenica</name>
    <dbReference type="NCBI Taxonomy" id="455432"/>
    <lineage>
        <taxon>Bacteria</taxon>
        <taxon>Bacillati</taxon>
        <taxon>Actinomycetota</taxon>
        <taxon>Actinomycetes</taxon>
        <taxon>Mycobacteriales</taxon>
        <taxon>Nocardiaceae</taxon>
        <taxon>Nocardia</taxon>
    </lineage>
</organism>
<dbReference type="Proteomes" id="UP000221961">
    <property type="component" value="Chromosome"/>
</dbReference>